<dbReference type="EMBL" id="JAVDQI010000002">
    <property type="protein sequence ID" value="MDR6222486.1"/>
    <property type="molecule type" value="Genomic_DNA"/>
</dbReference>
<evidence type="ECO:0000313" key="5">
    <source>
        <dbReference type="EMBL" id="MDR6222486.1"/>
    </source>
</evidence>
<dbReference type="AlphaFoldDB" id="A0AA90Z804"/>
<dbReference type="SUPFAM" id="SSF53383">
    <property type="entry name" value="PLP-dependent transferases"/>
    <property type="match status" value="1"/>
</dbReference>
<dbReference type="Gene3D" id="3.40.640.10">
    <property type="entry name" value="Type I PLP-dependent aspartate aminotransferase-like (Major domain)"/>
    <property type="match status" value="1"/>
</dbReference>
<dbReference type="InterPro" id="IPR015422">
    <property type="entry name" value="PyrdxlP-dep_Trfase_small"/>
</dbReference>
<dbReference type="PANTHER" id="PTHR42885">
    <property type="entry name" value="HISTIDINOL-PHOSPHATE AMINOTRANSFERASE-RELATED"/>
    <property type="match status" value="1"/>
</dbReference>
<feature type="domain" description="Cysteine-rich small" evidence="4">
    <location>
        <begin position="409"/>
        <end position="485"/>
    </location>
</feature>
<dbReference type="GO" id="GO:0048472">
    <property type="term" value="F:threonine-phosphate decarboxylase activity"/>
    <property type="evidence" value="ECO:0007669"/>
    <property type="project" value="UniProtKB-EC"/>
</dbReference>
<dbReference type="CDD" id="cd00609">
    <property type="entry name" value="AAT_like"/>
    <property type="match status" value="1"/>
</dbReference>
<dbReference type="Pfam" id="PF04071">
    <property type="entry name" value="zf-like"/>
    <property type="match status" value="1"/>
</dbReference>
<protein>
    <submittedName>
        <fullName evidence="5">Threonine-phosphate decarboxylase</fullName>
        <ecNumber evidence="5">4.1.1.81</ecNumber>
    </submittedName>
</protein>
<keyword evidence="6" id="KW-1185">Reference proteome</keyword>
<dbReference type="InterPro" id="IPR004839">
    <property type="entry name" value="Aminotransferase_I/II_large"/>
</dbReference>
<keyword evidence="2" id="KW-0663">Pyridoxal phosphate</keyword>
<dbReference type="Gene3D" id="3.90.1150.10">
    <property type="entry name" value="Aspartate Aminotransferase, domain 1"/>
    <property type="match status" value="1"/>
</dbReference>
<dbReference type="GO" id="GO:0030170">
    <property type="term" value="F:pyridoxal phosphate binding"/>
    <property type="evidence" value="ECO:0007669"/>
    <property type="project" value="InterPro"/>
</dbReference>
<feature type="domain" description="Aminotransferase class I/classII large" evidence="3">
    <location>
        <begin position="68"/>
        <end position="379"/>
    </location>
</feature>
<proteinExistence type="predicted"/>
<accession>A0AA90Z804</accession>
<dbReference type="InterPro" id="IPR007212">
    <property type="entry name" value="Zf-like"/>
</dbReference>
<comment type="cofactor">
    <cofactor evidence="1">
        <name>pyridoxal 5'-phosphate</name>
        <dbReference type="ChEBI" id="CHEBI:597326"/>
    </cofactor>
</comment>
<keyword evidence="5" id="KW-0456">Lyase</keyword>
<evidence type="ECO:0000259" key="4">
    <source>
        <dbReference type="Pfam" id="PF04071"/>
    </source>
</evidence>
<evidence type="ECO:0000256" key="2">
    <source>
        <dbReference type="ARBA" id="ARBA00022898"/>
    </source>
</evidence>
<evidence type="ECO:0000259" key="3">
    <source>
        <dbReference type="Pfam" id="PF00155"/>
    </source>
</evidence>
<gene>
    <name evidence="5" type="ORF">J2750_000931</name>
</gene>
<dbReference type="Proteomes" id="UP001185015">
    <property type="component" value="Unassembled WGS sequence"/>
</dbReference>
<evidence type="ECO:0000313" key="6">
    <source>
        <dbReference type="Proteomes" id="UP001185015"/>
    </source>
</evidence>
<dbReference type="EC" id="4.1.1.81" evidence="5"/>
<dbReference type="RefSeq" id="WP_270095196.1">
    <property type="nucleotide sequence ID" value="NZ_JAQFFK010000001.1"/>
</dbReference>
<name>A0AA90Z804_9EURY</name>
<dbReference type="InterPro" id="IPR015421">
    <property type="entry name" value="PyrdxlP-dep_Trfase_major"/>
</dbReference>
<organism evidence="5 6">
    <name type="scientific">Methanococcoides alaskense</name>
    <dbReference type="NCBI Taxonomy" id="325778"/>
    <lineage>
        <taxon>Archaea</taxon>
        <taxon>Methanobacteriati</taxon>
        <taxon>Methanobacteriota</taxon>
        <taxon>Stenosarchaea group</taxon>
        <taxon>Methanomicrobia</taxon>
        <taxon>Methanosarcinales</taxon>
        <taxon>Methanosarcinaceae</taxon>
        <taxon>Methanococcoides</taxon>
    </lineage>
</organism>
<sequence>MSQEKELPLKENIIELACPSHGGLIREMAGKYGIPASEMLELSASLNPLGSPFDHPLGGLDLDSLLEHAMERFGQYPDNRYFEFRKAAVRFLDNGLSVENIVPGNGSCEIIRLVAESIVDQGDIVLIPHPTFTEYEQQCNVAGADVRYIGQDDIFDLSDDVLGSAKILFVCNPNNPTGKLHKREDILSLAKRCVSNNTLLFVDEAFIELADDPSQTITDTVIDNDHLFILRSLTKDFAIPGVRLGFGVASKTIANALNTARLSWNLGSIPEEIGIAMLNMEGGCNSPYLVASRKAIVNDRNYLTERISRIRKFKPLPSTVNYILVDISASSLDSVELSQRLAAHGVLIRDCSSFPSMGTDFIRIAVRPKEETDILSQAIGNVVVEKAREDAKADLVSMLESGDASPCGGNLDCPYYPCHSCEDQDCTLCFCPFYRCEDERTGGKWVDRSSGGQVWSCEDCVLVHEKDVVKELLDVLSEDGDMDRKLKKAWDKVLEPRL</sequence>
<dbReference type="Pfam" id="PF00155">
    <property type="entry name" value="Aminotran_1_2"/>
    <property type="match status" value="1"/>
</dbReference>
<reference evidence="5 6" key="1">
    <citation type="submission" date="2023-07" db="EMBL/GenBank/DDBJ databases">
        <title>Genomic Encyclopedia of Type Strains, Phase IV (KMG-IV): sequencing the most valuable type-strain genomes for metagenomic binning, comparative biology and taxonomic classification.</title>
        <authorList>
            <person name="Goeker M."/>
        </authorList>
    </citation>
    <scope>NUCLEOTIDE SEQUENCE [LARGE SCALE GENOMIC DNA]</scope>
    <source>
        <strain evidence="5 6">DSM 17273</strain>
    </source>
</reference>
<dbReference type="InterPro" id="IPR015424">
    <property type="entry name" value="PyrdxlP-dep_Trfase"/>
</dbReference>
<dbReference type="PANTHER" id="PTHR42885:SF1">
    <property type="entry name" value="THREONINE-PHOSPHATE DECARBOXYLASE"/>
    <property type="match status" value="1"/>
</dbReference>
<comment type="caution">
    <text evidence="5">The sequence shown here is derived from an EMBL/GenBank/DDBJ whole genome shotgun (WGS) entry which is preliminary data.</text>
</comment>
<evidence type="ECO:0000256" key="1">
    <source>
        <dbReference type="ARBA" id="ARBA00001933"/>
    </source>
</evidence>